<dbReference type="AlphaFoldDB" id="A0A7S1B8A0"/>
<feature type="chain" id="PRO_5030682209" description="MACPF domain-containing protein" evidence="1">
    <location>
        <begin position="20"/>
        <end position="648"/>
    </location>
</feature>
<organism evidence="2">
    <name type="scientific">Corethron hystrix</name>
    <dbReference type="NCBI Taxonomy" id="216773"/>
    <lineage>
        <taxon>Eukaryota</taxon>
        <taxon>Sar</taxon>
        <taxon>Stramenopiles</taxon>
        <taxon>Ochrophyta</taxon>
        <taxon>Bacillariophyta</taxon>
        <taxon>Coscinodiscophyceae</taxon>
        <taxon>Corethrophycidae</taxon>
        <taxon>Corethrales</taxon>
        <taxon>Corethraceae</taxon>
        <taxon>Corethron</taxon>
    </lineage>
</organism>
<reference evidence="2" key="1">
    <citation type="submission" date="2021-01" db="EMBL/GenBank/DDBJ databases">
        <authorList>
            <person name="Corre E."/>
            <person name="Pelletier E."/>
            <person name="Niang G."/>
            <person name="Scheremetjew M."/>
            <person name="Finn R."/>
            <person name="Kale V."/>
            <person name="Holt S."/>
            <person name="Cochrane G."/>
            <person name="Meng A."/>
            <person name="Brown T."/>
            <person name="Cohen L."/>
        </authorList>
    </citation>
    <scope>NUCLEOTIDE SEQUENCE</scope>
    <source>
        <strain evidence="2">308</strain>
    </source>
</reference>
<proteinExistence type="predicted"/>
<name>A0A7S1B8A0_9STRA</name>
<keyword evidence="1" id="KW-0732">Signal</keyword>
<dbReference type="EMBL" id="HBFR01007088">
    <property type="protein sequence ID" value="CAD8877938.1"/>
    <property type="molecule type" value="Transcribed_RNA"/>
</dbReference>
<evidence type="ECO:0000313" key="2">
    <source>
        <dbReference type="EMBL" id="CAD8877938.1"/>
    </source>
</evidence>
<gene>
    <name evidence="2" type="ORF">CHYS00102_LOCUS5122</name>
</gene>
<evidence type="ECO:0008006" key="3">
    <source>
        <dbReference type="Google" id="ProtNLM"/>
    </source>
</evidence>
<sequence length="648" mass="71074">MKCHSVLLIAALCIEGAEGGGTVITNGFQNNKDRTPILGRGYSPATGNLLGSCMEVPQATNPSYDYQYKFTEFTSTRSGESDNEDFALEFAEKIGESEWRQKISSEVSSAIQTTVGTATLNFFMSEMEADLYYYSADEASIVFSSDALSLLSRGEIIGFLQGCGPYYIRSIRRVKALVTLFRSVDASSNSTLAPGSALFNDIRLQLTSINQDADESTNSGSVKASASSLTINIFGFGLTMRDDGAVGSLAARSIEDYAKVMDYGFNSMKNPKTGLVRSVEIYPFTANMNFQQAAKLDVAVEKTDCYTLTNRTCTGLRCKGHDEDDDEIFVDCINYCHVDCRSGDQCGDIVADGSTVSTDRCRAQNGTAKFFGYVLQETADFDCKEDAEYNTFAVDYVEQGSSVPKFVAVEVTAEASCTADDIYRTDVTKFPTMLKQFNFISNAEFIVNADATVREMFLVLELMSQCIGILNAYPTEVLETNWVRNQRMPVTALTYEISDVSAPVDQSIGIITNDFNSPMRGDRLLTLLLGDCGTPEECVVARGTDPAKYLYGHQVNSFLLYVEHFYSACLQKFGENDLDFSGGSIFTKHWVQITECAKPECLVKGTSWNTTEAGCTIELGENSEDQGEVMVSDVSYVVDAYCMPILVA</sequence>
<protein>
    <recommendedName>
        <fullName evidence="3">MACPF domain-containing protein</fullName>
    </recommendedName>
</protein>
<accession>A0A7S1B8A0</accession>
<evidence type="ECO:0000256" key="1">
    <source>
        <dbReference type="SAM" id="SignalP"/>
    </source>
</evidence>
<feature type="signal peptide" evidence="1">
    <location>
        <begin position="1"/>
        <end position="19"/>
    </location>
</feature>